<dbReference type="InterPro" id="IPR036374">
    <property type="entry name" value="OxRdtase_Mopterin-bd_sf"/>
</dbReference>
<dbReference type="Pfam" id="PF00174">
    <property type="entry name" value="Oxidored_molyb"/>
    <property type="match status" value="1"/>
</dbReference>
<dbReference type="Gene3D" id="2.60.40.650">
    <property type="match status" value="1"/>
</dbReference>
<feature type="transmembrane region" description="Helical" evidence="2">
    <location>
        <begin position="94"/>
        <end position="115"/>
    </location>
</feature>
<keyword evidence="5" id="KW-1185">Reference proteome</keyword>
<dbReference type="Pfam" id="PF17957">
    <property type="entry name" value="Big_7"/>
    <property type="match status" value="1"/>
</dbReference>
<dbReference type="Gene3D" id="3.90.420.10">
    <property type="entry name" value="Oxidoreductase, molybdopterin-binding domain"/>
    <property type="match status" value="1"/>
</dbReference>
<feature type="domain" description="Oxidoreductase molybdopterin-binding" evidence="3">
    <location>
        <begin position="238"/>
        <end position="390"/>
    </location>
</feature>
<gene>
    <name evidence="4" type="ORF">K9U37_18100</name>
</gene>
<protein>
    <submittedName>
        <fullName evidence="4">Molybdopterin-dependent oxidoreductase</fullName>
    </submittedName>
</protein>
<feature type="transmembrane region" description="Helical" evidence="2">
    <location>
        <begin position="121"/>
        <end position="144"/>
    </location>
</feature>
<dbReference type="SUPFAM" id="SSF81296">
    <property type="entry name" value="E set domains"/>
    <property type="match status" value="1"/>
</dbReference>
<name>A0ABS9Z2E5_9MYCO</name>
<feature type="transmembrane region" description="Helical" evidence="2">
    <location>
        <begin position="165"/>
        <end position="185"/>
    </location>
</feature>
<comment type="caution">
    <text evidence="4">The sequence shown here is derived from an EMBL/GenBank/DDBJ whole genome shotgun (WGS) entry which is preliminary data.</text>
</comment>
<organism evidence="4 5">
    <name type="scientific">Candidatus Mycolicibacterium alkanivorans</name>
    <dbReference type="NCBI Taxonomy" id="2954114"/>
    <lineage>
        <taxon>Bacteria</taxon>
        <taxon>Bacillati</taxon>
        <taxon>Actinomycetota</taxon>
        <taxon>Actinomycetes</taxon>
        <taxon>Mycobacteriales</taxon>
        <taxon>Mycobacteriaceae</taxon>
        <taxon>Mycolicibacterium</taxon>
    </lineage>
</organism>
<feature type="region of interest" description="Disordered" evidence="1">
    <location>
        <begin position="485"/>
        <end position="513"/>
    </location>
</feature>
<evidence type="ECO:0000259" key="3">
    <source>
        <dbReference type="Pfam" id="PF00174"/>
    </source>
</evidence>
<evidence type="ECO:0000256" key="2">
    <source>
        <dbReference type="SAM" id="Phobius"/>
    </source>
</evidence>
<dbReference type="InterPro" id="IPR014756">
    <property type="entry name" value="Ig_E-set"/>
</dbReference>
<keyword evidence="2" id="KW-0472">Membrane</keyword>
<dbReference type="RefSeq" id="WP_243072856.1">
    <property type="nucleotide sequence ID" value="NZ_JAIVFL010000001.1"/>
</dbReference>
<keyword evidence="2" id="KW-1133">Transmembrane helix</keyword>
<dbReference type="Proteomes" id="UP001139068">
    <property type="component" value="Unassembled WGS sequence"/>
</dbReference>
<feature type="transmembrane region" description="Helical" evidence="2">
    <location>
        <begin position="67"/>
        <end position="87"/>
    </location>
</feature>
<reference evidence="4" key="1">
    <citation type="journal article" date="2022" name="ISME J.">
        <title>Identification of active gaseous-alkane degraders at natural gas seeps.</title>
        <authorList>
            <person name="Farhan Ul Haque M."/>
            <person name="Hernandez M."/>
            <person name="Crombie A.T."/>
            <person name="Murrell J.C."/>
        </authorList>
    </citation>
    <scope>NUCLEOTIDE SEQUENCE</scope>
    <source>
        <strain evidence="4">ANDR5</strain>
    </source>
</reference>
<sequence length="513" mass="53947">MARTSTGLRMGAGVAAAAAALGVAQLLAVFFSPAADARTAVGTAVINLTPGPVKEWAIQTFGTADKLFLSVMVIVMIGVLAAVAALGERSRIPTGTLAILAGAVAGSAAVLALPGARPVDIIPTLIGAVCGIAVLRLLTSGRIAEGRATASMEAAGVDPGRRLSLVTLGFAGVGLLSGVGGAVIGRGLRSVSGDRDSFALPAVKSPAPPIPADVQPQGVQLPNFITSNADFYRIDTALRVPQLSRADWRLRIHGMVDREVTYTFEDLRKFEPIEKVVTLTCVSNPVGGDLISNATWTGYRVRDLLRDSGIHADADMVLSTSIDGFTAGTPVEALSDGRDSMLAIGMNGVPLPVEHGYPARLVVPGLYGFVSATKWVTDLELTRFDRTQAYWTKLGWSERAPIKTESRIDVPRDGQKVPVGPVTFGGVAWAQSRGIQSVQVRIDDGPWQFARLGASYSNDTWRLWSFPWQATAPGTHTITARATDNTGATQTQDQATPAPDGATGWPSVSFEVR</sequence>
<evidence type="ECO:0000256" key="1">
    <source>
        <dbReference type="SAM" id="MobiDB-lite"/>
    </source>
</evidence>
<proteinExistence type="predicted"/>
<dbReference type="EMBL" id="JAIVFL010000001">
    <property type="protein sequence ID" value="MCI4676689.1"/>
    <property type="molecule type" value="Genomic_DNA"/>
</dbReference>
<evidence type="ECO:0000313" key="4">
    <source>
        <dbReference type="EMBL" id="MCI4676689.1"/>
    </source>
</evidence>
<accession>A0ABS9Z2E5</accession>
<evidence type="ECO:0000313" key="5">
    <source>
        <dbReference type="Proteomes" id="UP001139068"/>
    </source>
</evidence>
<dbReference type="PANTHER" id="PTHR19372">
    <property type="entry name" value="SULFITE REDUCTASE"/>
    <property type="match status" value="1"/>
</dbReference>
<feature type="compositionally biased region" description="Polar residues" evidence="1">
    <location>
        <begin position="485"/>
        <end position="495"/>
    </location>
</feature>
<dbReference type="PANTHER" id="PTHR19372:SF7">
    <property type="entry name" value="SULFITE OXIDASE, MITOCHONDRIAL"/>
    <property type="match status" value="1"/>
</dbReference>
<dbReference type="SUPFAM" id="SSF56524">
    <property type="entry name" value="Oxidoreductase molybdopterin-binding domain"/>
    <property type="match status" value="1"/>
</dbReference>
<keyword evidence="2" id="KW-0812">Transmembrane</keyword>
<dbReference type="InterPro" id="IPR000572">
    <property type="entry name" value="OxRdtase_Mopterin-bd_dom"/>
</dbReference>